<proteinExistence type="predicted"/>
<dbReference type="Proteomes" id="UP001177140">
    <property type="component" value="Unassembled WGS sequence"/>
</dbReference>
<keyword evidence="1" id="KW-1133">Transmembrane helix</keyword>
<evidence type="ECO:0000313" key="4">
    <source>
        <dbReference type="Proteomes" id="UP001177140"/>
    </source>
</evidence>
<dbReference type="InterPro" id="IPR045249">
    <property type="entry name" value="HARBI1-like"/>
</dbReference>
<dbReference type="EMBL" id="JAJJMA010202733">
    <property type="protein sequence ID" value="MCL7039573.1"/>
    <property type="molecule type" value="Genomic_DNA"/>
</dbReference>
<evidence type="ECO:0000313" key="3">
    <source>
        <dbReference type="EMBL" id="MCL7039573.1"/>
    </source>
</evidence>
<name>A0AA41VE68_PAPNU</name>
<comment type="caution">
    <text evidence="3">The sequence shown here is derived from an EMBL/GenBank/DDBJ whole genome shotgun (WGS) entry which is preliminary data.</text>
</comment>
<feature type="non-terminal residue" evidence="3">
    <location>
        <position position="142"/>
    </location>
</feature>
<keyword evidence="1" id="KW-0472">Membrane</keyword>
<gene>
    <name evidence="3" type="ORF">MKW94_001636</name>
</gene>
<protein>
    <recommendedName>
        <fullName evidence="2">DUF8040 domain-containing protein</fullName>
    </recommendedName>
</protein>
<evidence type="ECO:0000256" key="1">
    <source>
        <dbReference type="SAM" id="Phobius"/>
    </source>
</evidence>
<evidence type="ECO:0000259" key="2">
    <source>
        <dbReference type="Pfam" id="PF26138"/>
    </source>
</evidence>
<dbReference type="AlphaFoldDB" id="A0AA41VE68"/>
<sequence>MRDSETRQRAALYTMLMLMQIVTLLEFYKRYISFLTRAPYTNKTNERNEILRRMYTESDTYCHEQLRMNRSIFHRLCAQLRGYGLVDGRHVKVEEQVAMFLHTVGHDLRIRNSVFQFYRSGETISRYFHLVLESLLRLYRDV</sequence>
<feature type="domain" description="DUF8040" evidence="2">
    <location>
        <begin position="48"/>
        <end position="136"/>
    </location>
</feature>
<dbReference type="InterPro" id="IPR058353">
    <property type="entry name" value="DUF8040"/>
</dbReference>
<organism evidence="3 4">
    <name type="scientific">Papaver nudicaule</name>
    <name type="common">Iceland poppy</name>
    <dbReference type="NCBI Taxonomy" id="74823"/>
    <lineage>
        <taxon>Eukaryota</taxon>
        <taxon>Viridiplantae</taxon>
        <taxon>Streptophyta</taxon>
        <taxon>Embryophyta</taxon>
        <taxon>Tracheophyta</taxon>
        <taxon>Spermatophyta</taxon>
        <taxon>Magnoliopsida</taxon>
        <taxon>Ranunculales</taxon>
        <taxon>Papaveraceae</taxon>
        <taxon>Papaveroideae</taxon>
        <taxon>Papaver</taxon>
    </lineage>
</organism>
<keyword evidence="1" id="KW-0812">Transmembrane</keyword>
<accession>A0AA41VE68</accession>
<feature type="transmembrane region" description="Helical" evidence="1">
    <location>
        <begin position="12"/>
        <end position="28"/>
    </location>
</feature>
<reference evidence="3" key="1">
    <citation type="submission" date="2022-03" db="EMBL/GenBank/DDBJ databases">
        <title>A functionally conserved STORR gene fusion in Papaver species that diverged 16.8 million years ago.</title>
        <authorList>
            <person name="Catania T."/>
        </authorList>
    </citation>
    <scope>NUCLEOTIDE SEQUENCE</scope>
    <source>
        <strain evidence="3">S-191538</strain>
    </source>
</reference>
<dbReference type="PANTHER" id="PTHR22930:SF251">
    <property type="entry name" value="DDE TNP4 DOMAIN-CONTAINING PROTEIN"/>
    <property type="match status" value="1"/>
</dbReference>
<keyword evidence="4" id="KW-1185">Reference proteome</keyword>
<dbReference type="PANTHER" id="PTHR22930">
    <property type="match status" value="1"/>
</dbReference>
<dbReference type="Pfam" id="PF26138">
    <property type="entry name" value="DUF8040"/>
    <property type="match status" value="1"/>
</dbReference>